<dbReference type="PANTHER" id="PTHR10696">
    <property type="entry name" value="GAMMA-BUTYROBETAINE HYDROXYLASE-RELATED"/>
    <property type="match status" value="1"/>
</dbReference>
<evidence type="ECO:0000256" key="4">
    <source>
        <dbReference type="ARBA" id="ARBA00023002"/>
    </source>
</evidence>
<evidence type="ECO:0000256" key="6">
    <source>
        <dbReference type="ARBA" id="ARBA00023194"/>
    </source>
</evidence>
<organism evidence="8 9">
    <name type="scientific">Actinoplanes oblitus</name>
    <dbReference type="NCBI Taxonomy" id="3040509"/>
    <lineage>
        <taxon>Bacteria</taxon>
        <taxon>Bacillati</taxon>
        <taxon>Actinomycetota</taxon>
        <taxon>Actinomycetes</taxon>
        <taxon>Micromonosporales</taxon>
        <taxon>Micromonosporaceae</taxon>
        <taxon>Actinoplanes</taxon>
    </lineage>
</organism>
<keyword evidence="3" id="KW-0479">Metal-binding</keyword>
<dbReference type="Pfam" id="PF02668">
    <property type="entry name" value="TauD"/>
    <property type="match status" value="1"/>
</dbReference>
<protein>
    <submittedName>
        <fullName evidence="8">TauD/TfdA family dioxygenase</fullName>
    </submittedName>
</protein>
<dbReference type="SUPFAM" id="SSF51197">
    <property type="entry name" value="Clavaminate synthase-like"/>
    <property type="match status" value="1"/>
</dbReference>
<dbReference type="Gene3D" id="3.60.130.10">
    <property type="entry name" value="Clavaminate synthase-like"/>
    <property type="match status" value="1"/>
</dbReference>
<proteinExistence type="inferred from homology"/>
<dbReference type="InterPro" id="IPR003819">
    <property type="entry name" value="TauD/TfdA-like"/>
</dbReference>
<dbReference type="Proteomes" id="UP001240150">
    <property type="component" value="Chromosome"/>
</dbReference>
<evidence type="ECO:0000313" key="9">
    <source>
        <dbReference type="Proteomes" id="UP001240150"/>
    </source>
</evidence>
<evidence type="ECO:0000256" key="3">
    <source>
        <dbReference type="ARBA" id="ARBA00022723"/>
    </source>
</evidence>
<comment type="similarity">
    <text evidence="2">Belongs to the clavaminate synthase family.</text>
</comment>
<dbReference type="PANTHER" id="PTHR10696:SF56">
    <property type="entry name" value="TAUD_TFDA-LIKE DOMAIN-CONTAINING PROTEIN"/>
    <property type="match status" value="1"/>
</dbReference>
<keyword evidence="5" id="KW-0408">Iron</keyword>
<dbReference type="EMBL" id="CP126980">
    <property type="protein sequence ID" value="WIM94402.1"/>
    <property type="molecule type" value="Genomic_DNA"/>
</dbReference>
<sequence length="327" mass="35406">MLSAEVQSYRLSPAESDELNHLGIEVSRLLTDRRPEIRGYVAKLPDDFAQALQDFAASPHSGGVLLIRGVGVGAVPDTPTTYSSMVLGEHVTSGVLALVADALGSLVGYQDEKSGALVHEVHPVPGEEHKLENSGSITALGFHTENAHHPLRPDFLALLCLRADHLGKAATRVASIQDAVTVLDPAVLELLRSPIFYSRYPTSFTRGRTGAVRSGPHPVIFGPEDRPWMRFDSDNTEADLPAGVEALARLGGALAEVTVDVPMTPGDLVILDNYVVAHGRTSFVPRYDGRDRWLRRVYSLRSVPRWAPAVMTEPRVLPALTTLAGMF</sequence>
<evidence type="ECO:0000256" key="5">
    <source>
        <dbReference type="ARBA" id="ARBA00023004"/>
    </source>
</evidence>
<dbReference type="RefSeq" id="WP_284915605.1">
    <property type="nucleotide sequence ID" value="NZ_CP126980.1"/>
</dbReference>
<gene>
    <name evidence="8" type="ORF">ACTOB_006425</name>
</gene>
<accession>A0ABY8WA65</accession>
<reference evidence="8 9" key="1">
    <citation type="submission" date="2023-06" db="EMBL/GenBank/DDBJ databases">
        <authorList>
            <person name="Yushchuk O."/>
            <person name="Binda E."/>
            <person name="Ruckert-Reed C."/>
            <person name="Fedorenko V."/>
            <person name="Kalinowski J."/>
            <person name="Marinelli F."/>
        </authorList>
    </citation>
    <scope>NUCLEOTIDE SEQUENCE [LARGE SCALE GENOMIC DNA]</scope>
    <source>
        <strain evidence="8 9">NRRL 3884</strain>
    </source>
</reference>
<dbReference type="InterPro" id="IPR050411">
    <property type="entry name" value="AlphaKG_dependent_hydroxylases"/>
</dbReference>
<name>A0ABY8WA65_9ACTN</name>
<evidence type="ECO:0000313" key="8">
    <source>
        <dbReference type="EMBL" id="WIM94402.1"/>
    </source>
</evidence>
<evidence type="ECO:0000256" key="2">
    <source>
        <dbReference type="ARBA" id="ARBA00008425"/>
    </source>
</evidence>
<keyword evidence="9" id="KW-1185">Reference proteome</keyword>
<dbReference type="GO" id="GO:0051213">
    <property type="term" value="F:dioxygenase activity"/>
    <property type="evidence" value="ECO:0007669"/>
    <property type="project" value="UniProtKB-KW"/>
</dbReference>
<feature type="domain" description="TauD/TfdA-like" evidence="7">
    <location>
        <begin position="93"/>
        <end position="298"/>
    </location>
</feature>
<keyword evidence="6" id="KW-0045">Antibiotic biosynthesis</keyword>
<evidence type="ECO:0000259" key="7">
    <source>
        <dbReference type="Pfam" id="PF02668"/>
    </source>
</evidence>
<keyword evidence="8" id="KW-0223">Dioxygenase</keyword>
<evidence type="ECO:0000256" key="1">
    <source>
        <dbReference type="ARBA" id="ARBA00001954"/>
    </source>
</evidence>
<dbReference type="InterPro" id="IPR014503">
    <property type="entry name" value="Clavaminate_syn-like"/>
</dbReference>
<dbReference type="InterPro" id="IPR042098">
    <property type="entry name" value="TauD-like_sf"/>
</dbReference>
<comment type="cofactor">
    <cofactor evidence="1">
        <name>Fe(2+)</name>
        <dbReference type="ChEBI" id="CHEBI:29033"/>
    </cofactor>
</comment>
<dbReference type="PIRSF" id="PIRSF019543">
    <property type="entry name" value="Clavaminate_syn"/>
    <property type="match status" value="1"/>
</dbReference>
<keyword evidence="4" id="KW-0560">Oxidoreductase</keyword>